<evidence type="ECO:0000259" key="5">
    <source>
        <dbReference type="Pfam" id="PF20155"/>
    </source>
</evidence>
<dbReference type="NCBIfam" id="TIGR02675">
    <property type="entry name" value="tape_meas_nterm"/>
    <property type="match status" value="1"/>
</dbReference>
<dbReference type="EMBL" id="CP066007">
    <property type="protein sequence ID" value="QQB45362.1"/>
    <property type="molecule type" value="Genomic_DNA"/>
</dbReference>
<proteinExistence type="predicted"/>
<feature type="domain" description="Transglycosylase SLT" evidence="4">
    <location>
        <begin position="1120"/>
        <end position="1200"/>
    </location>
</feature>
<protein>
    <submittedName>
        <fullName evidence="6">Tape measure protein</fullName>
    </submittedName>
</protein>
<keyword evidence="1" id="KW-0175">Coiled coil</keyword>
<evidence type="ECO:0000313" key="6">
    <source>
        <dbReference type="EMBL" id="QQB45362.1"/>
    </source>
</evidence>
<feature type="region of interest" description="Disordered" evidence="2">
    <location>
        <begin position="1380"/>
        <end position="1400"/>
    </location>
</feature>
<feature type="coiled-coil region" evidence="1">
    <location>
        <begin position="47"/>
        <end position="165"/>
    </location>
</feature>
<evidence type="ECO:0000256" key="1">
    <source>
        <dbReference type="SAM" id="Coils"/>
    </source>
</evidence>
<sequence>MSGFVSVPIIPTFKGMSREFTARLIKPAKDAGKKAGQELSKGLGAEVDSLERQVGASTKKLNDLAREYEKAYSKQEEMQRNVKAATLELTAAEEKYNKALADGKTGTAELAKVERAKGKLEKANRDLAQSEIDTRVVEEKHARQLKDLKETSEKYENAQKTLADQVGLTRDELKRMGGSFSELDQAMDNAVERSSGFGQKLVDGFKTMGKGALLGVGAKAGTAVMSGVHSAIEGGMARLQNVEQAQKMLEGLGHSAGTIDTIMDNAMQSVKGTAFGFGEAASMAATFVGAGVKEGDDLQRVLSLVGDSAAIAGADFQEMGSIWTKIASNQKLSTEELNQLMDRGLGILPKLQEKYGVTAEEARKMISEGKVGFEDFADVMEDMVGGSAQSMGETFSGSAANARAALSRLGEKLQEPLFQAAPAIFAAIGQAIDDLGVVLQPVIEKLAEWLAPKLDALATDVIPRLVDALVDTTERVKEMADWVMRNKDWLEAFGLAAGIAAAGLGAIALQQKIVAAGGFITWIMKAVKATKIWAGVQAALNFVMNANPIALVVTAIAALVAGLVFFFSQTETGRKLWAQFTEALSTKWQQFTDAVVGAWQDHIKPMWDAMVSFVTETLWPAIIDGVQWVGDKWRWLCDTVSAIISEMVDGWHGFSDAMMAVATWLYDNVIMGVVDGFQWLWDKIVAILGWISDKWDWLTGKLGDGWDWLKTTVFDAFGAALDNLQTWFQIAVDGITKIWDGLREAAAAPIRFVVNTVWNNGILKAIEGVTKFIPGIEAPAPVQLAFATGGIMPGYTPGRDIHRFVSPTGGILDLSGGEPVLRPEVGRVLGKRWVDGINAAARRGGVSGVEHFLGADKPLDRAQDRIKMAHGFGDFLPYQAHARGGTIDAMAAIVKGKYPNIILTSSLRPGGPYHGTGQATDWATAGAFGNSAEQLALAHDIAKTYPNATELIYDHPGWRGNLKNGLPMGAFGEGYTLAQAGPHHHHVHWAMTTNPTMPFDDGVFMEGAPIGDGATGGFGGWAASQIRKIWDGIMNPIKEKIPEFPGWFGQLPKTFFAKATGAVWEKISSLIPGISGGGDTTGAYMGPVGSGVEQWRPLVEKILTDKGLSTALTDTVLRRMNQESGGNPGAQNNWDINAKNGVPSKGLMQVIGPTFQANKDPGFNDIWDPEANIRASMNYAIRRYGSLPAAYNRAGGYAEGGLIDLAKTMGALLFDRGGLWPSGQMGINLTGGHEWVLPGNSAQDISAILAAIKAGNTDQLRDAMSQAVQPMVEKLTKIADPSTYEGITARGLATEFGNIADMLGMGHTSTVVSTLVKAENDLLGARQAHAERLATITEKEEALTKAREALAELQSSEGGLTKEQQRKVYDANKALEKAKAEQAAADSDEKRAKATDKVKDAEEKLARIREDIDDKSAENAKKRAEDIEKANAEVSKAESELAAARKASVKALDMRVYDVFPQIFDGLAMAANGVQNVAGQAMAMGGLAAQAAPALGSVASALSGAAAMAGPAGISLSVGIQAVKSGIEVGKMIVNLVKDIIDWVQKARLAAMQGLADAFGTIAEYARLLNEMQTDVSELQQAVVRGLNEQRTAEFNLRVAANSRRIAEVEGALAVAQARQALDDEIEKGARAAQLRLMGLVEDWDTYKALEQQTTGKVLEQWSDKAISALFTYESARAKALRGELTARLEQIKAEDALAAANRLNARNQADLLKAQERLIKMSAKVAGVDLVEATGMEQATKLMVQMVELQNAMAKNSLGHSGQALGIENSYTRALAGEQAQYAGLEHALKAVLAESGVTISQKRLDELLKITARAARRGLDPKSVLMAEMPEFAAAQAKLLEDKALKPIWEAQDKLTADERTVQDFKAEIALFEKTAPLETRLKGLENTIASLDASANAFAEGNEKARGEYLAVARENQAAAESHGVSWQLDPRYATPAVRDQIAREVHIYTDGTRVYTADDVDKVVEEALEGTGTTVVKHRTASEVAKSRRNGGL</sequence>
<evidence type="ECO:0000256" key="3">
    <source>
        <dbReference type="SAM" id="Phobius"/>
    </source>
</evidence>
<dbReference type="InterPro" id="IPR013491">
    <property type="entry name" value="Tape_meas_N"/>
</dbReference>
<dbReference type="Pfam" id="PF01464">
    <property type="entry name" value="SLT"/>
    <property type="match status" value="1"/>
</dbReference>
<feature type="compositionally biased region" description="Basic and acidic residues" evidence="2">
    <location>
        <begin position="1387"/>
        <end position="1400"/>
    </location>
</feature>
<name>A0A7T4BN80_9CORY</name>
<dbReference type="RefSeq" id="WP_084036367.1">
    <property type="nucleotide sequence ID" value="NZ_CP066007.1"/>
</dbReference>
<organism evidence="6 7">
    <name type="scientific">Corynebacterium glucuronolyticum</name>
    <dbReference type="NCBI Taxonomy" id="39791"/>
    <lineage>
        <taxon>Bacteria</taxon>
        <taxon>Bacillati</taxon>
        <taxon>Actinomycetota</taxon>
        <taxon>Actinomycetes</taxon>
        <taxon>Mycobacteriales</taxon>
        <taxon>Corynebacteriaceae</taxon>
        <taxon>Corynebacterium</taxon>
    </lineage>
</organism>
<evidence type="ECO:0000313" key="7">
    <source>
        <dbReference type="Proteomes" id="UP000596145"/>
    </source>
</evidence>
<dbReference type="Proteomes" id="UP000596145">
    <property type="component" value="Chromosome"/>
</dbReference>
<dbReference type="InterPro" id="IPR008258">
    <property type="entry name" value="Transglycosylase_SLT_dom_1"/>
</dbReference>
<feature type="transmembrane region" description="Helical" evidence="3">
    <location>
        <begin position="549"/>
        <end position="567"/>
    </location>
</feature>
<accession>A0A7T4BN80</accession>
<dbReference type="Pfam" id="PF20155">
    <property type="entry name" value="TMP_3"/>
    <property type="match status" value="1"/>
</dbReference>
<keyword evidence="3" id="KW-0812">Transmembrane</keyword>
<dbReference type="CDD" id="cd13402">
    <property type="entry name" value="LT_TF-like"/>
    <property type="match status" value="1"/>
</dbReference>
<dbReference type="SUPFAM" id="SSF53955">
    <property type="entry name" value="Lysozyme-like"/>
    <property type="match status" value="1"/>
</dbReference>
<keyword evidence="3" id="KW-1133">Transmembrane helix</keyword>
<evidence type="ECO:0000256" key="2">
    <source>
        <dbReference type="SAM" id="MobiDB-lite"/>
    </source>
</evidence>
<dbReference type="OrthoDB" id="177147at2"/>
<keyword evidence="3" id="KW-0472">Membrane</keyword>
<dbReference type="GeneID" id="92760505"/>
<gene>
    <name evidence="6" type="ORF">I6I10_07405</name>
</gene>
<dbReference type="Gene3D" id="1.10.530.10">
    <property type="match status" value="1"/>
</dbReference>
<reference evidence="6 7" key="1">
    <citation type="submission" date="2020-12" db="EMBL/GenBank/DDBJ databases">
        <title>FDA dAtabase for Regulatory Grade micrObial Sequences (FDA-ARGOS): Supporting development and validation of Infectious Disease Dx tests.</title>
        <authorList>
            <person name="Sproer C."/>
            <person name="Gronow S."/>
            <person name="Severitt S."/>
            <person name="Schroder I."/>
            <person name="Tallon L."/>
            <person name="Sadzewicz L."/>
            <person name="Zhao X."/>
            <person name="Boylan J."/>
            <person name="Ott S."/>
            <person name="Bowen H."/>
            <person name="Vavikolanu K."/>
            <person name="Mehta A."/>
            <person name="Aluvathingal J."/>
            <person name="Nadendla S."/>
            <person name="Lowell S."/>
            <person name="Myers T."/>
            <person name="Yan Y."/>
            <person name="Sichtig H."/>
        </authorList>
    </citation>
    <scope>NUCLEOTIDE SEQUENCE [LARGE SCALE GENOMIC DNA]</scope>
    <source>
        <strain evidence="6 7">FDAARGOS_1053</strain>
    </source>
</reference>
<feature type="domain" description="Tape measure protein N-terminal" evidence="5">
    <location>
        <begin position="238"/>
        <end position="413"/>
    </location>
</feature>
<dbReference type="InterPro" id="IPR023346">
    <property type="entry name" value="Lysozyme-like_dom_sf"/>
</dbReference>
<evidence type="ECO:0000259" key="4">
    <source>
        <dbReference type="Pfam" id="PF01464"/>
    </source>
</evidence>